<dbReference type="PANTHER" id="PTHR30026:SF20">
    <property type="entry name" value="OUTER MEMBRANE PROTEIN TOLC"/>
    <property type="match status" value="1"/>
</dbReference>
<reference evidence="9 10" key="1">
    <citation type="submission" date="2020-08" db="EMBL/GenBank/DDBJ databases">
        <title>Genomic Encyclopedia of Type Strains, Phase IV (KMG-IV): sequencing the most valuable type-strain genomes for metagenomic binning, comparative biology and taxonomic classification.</title>
        <authorList>
            <person name="Goeker M."/>
        </authorList>
    </citation>
    <scope>NUCLEOTIDE SEQUENCE [LARGE SCALE GENOMIC DNA]</scope>
    <source>
        <strain evidence="9 10">DSM 105074</strain>
    </source>
</reference>
<proteinExistence type="inferred from homology"/>
<keyword evidence="10" id="KW-1185">Reference proteome</keyword>
<dbReference type="GO" id="GO:1990281">
    <property type="term" value="C:efflux pump complex"/>
    <property type="evidence" value="ECO:0007669"/>
    <property type="project" value="TreeGrafter"/>
</dbReference>
<protein>
    <submittedName>
        <fullName evidence="9">Outer membrane protein</fullName>
    </submittedName>
</protein>
<dbReference type="Pfam" id="PF02321">
    <property type="entry name" value="OEP"/>
    <property type="match status" value="2"/>
</dbReference>
<gene>
    <name evidence="9" type="ORF">HNQ92_000922</name>
</gene>
<evidence type="ECO:0000256" key="8">
    <source>
        <dbReference type="SAM" id="SignalP"/>
    </source>
</evidence>
<evidence type="ECO:0000256" key="5">
    <source>
        <dbReference type="ARBA" id="ARBA00022692"/>
    </source>
</evidence>
<dbReference type="SUPFAM" id="SSF56954">
    <property type="entry name" value="Outer membrane efflux proteins (OEP)"/>
    <property type="match status" value="1"/>
</dbReference>
<feature type="signal peptide" evidence="8">
    <location>
        <begin position="1"/>
        <end position="17"/>
    </location>
</feature>
<evidence type="ECO:0000256" key="1">
    <source>
        <dbReference type="ARBA" id="ARBA00004442"/>
    </source>
</evidence>
<evidence type="ECO:0000256" key="7">
    <source>
        <dbReference type="ARBA" id="ARBA00023237"/>
    </source>
</evidence>
<evidence type="ECO:0000256" key="4">
    <source>
        <dbReference type="ARBA" id="ARBA00022452"/>
    </source>
</evidence>
<evidence type="ECO:0000256" key="6">
    <source>
        <dbReference type="ARBA" id="ARBA00023136"/>
    </source>
</evidence>
<comment type="similarity">
    <text evidence="2">Belongs to the outer membrane factor (OMF) (TC 1.B.17) family.</text>
</comment>
<name>A0A840THP5_9BACT</name>
<dbReference type="GO" id="GO:0015562">
    <property type="term" value="F:efflux transmembrane transporter activity"/>
    <property type="evidence" value="ECO:0007669"/>
    <property type="project" value="InterPro"/>
</dbReference>
<dbReference type="EMBL" id="JACHGF010000001">
    <property type="protein sequence ID" value="MBB5282801.1"/>
    <property type="molecule type" value="Genomic_DNA"/>
</dbReference>
<evidence type="ECO:0000313" key="10">
    <source>
        <dbReference type="Proteomes" id="UP000557307"/>
    </source>
</evidence>
<dbReference type="PANTHER" id="PTHR30026">
    <property type="entry name" value="OUTER MEMBRANE PROTEIN TOLC"/>
    <property type="match status" value="1"/>
</dbReference>
<evidence type="ECO:0000313" key="9">
    <source>
        <dbReference type="EMBL" id="MBB5282801.1"/>
    </source>
</evidence>
<dbReference type="RefSeq" id="WP_184171528.1">
    <property type="nucleotide sequence ID" value="NZ_JACHGF010000001.1"/>
</dbReference>
<dbReference type="Proteomes" id="UP000557307">
    <property type="component" value="Unassembled WGS sequence"/>
</dbReference>
<keyword evidence="6" id="KW-0472">Membrane</keyword>
<comment type="caution">
    <text evidence="9">The sequence shown here is derived from an EMBL/GenBank/DDBJ whole genome shotgun (WGS) entry which is preliminary data.</text>
</comment>
<comment type="subcellular location">
    <subcellularLocation>
        <location evidence="1">Cell outer membrane</location>
    </subcellularLocation>
</comment>
<sequence>MKYLALFFCLLPQLVRAQQVLSLHDCVQLLTRNNLTYREGQLQAEQAHALWRQARAQQLPTIGLGMSQSVNLGRSIDRFTNAYIDQLYNSNYLGAGVDVPIFRGFQVQHLIRQNQLLKESSLENRSAVLNQQTILLVQAYVQVLATKALNDAFVQQVEASQAQVDRVGKQVKAGVLGESALFEMKAQLANDRFDQVTALNNYRAARLGLFQLLNVLPNDEVQLEPIDKTGLTDGSTDAQAIYEDARKVFPELRGAELLRESFKYQVKAINAANFPSLSLSTNFGAFYASTNANLDYFQQLNSTRNGSLSLGLNIPIMGRWVTRPRVAVARVQERLAQNALDQRHQQLRQAIEQAVLDAQASTDRFEAARSMAESLQNSFVMVESRLNAGTADVFEYSLAKANLARAQANAILSQYEYLMRHKLLQFYRQGTWNGVVE</sequence>
<evidence type="ECO:0000256" key="3">
    <source>
        <dbReference type="ARBA" id="ARBA00022448"/>
    </source>
</evidence>
<keyword evidence="3" id="KW-0813">Transport</keyword>
<organism evidence="9 10">
    <name type="scientific">Rhabdobacter roseus</name>
    <dbReference type="NCBI Taxonomy" id="1655419"/>
    <lineage>
        <taxon>Bacteria</taxon>
        <taxon>Pseudomonadati</taxon>
        <taxon>Bacteroidota</taxon>
        <taxon>Cytophagia</taxon>
        <taxon>Cytophagales</taxon>
        <taxon>Cytophagaceae</taxon>
        <taxon>Rhabdobacter</taxon>
    </lineage>
</organism>
<feature type="chain" id="PRO_5033041879" evidence="8">
    <location>
        <begin position="18"/>
        <end position="437"/>
    </location>
</feature>
<dbReference type="InterPro" id="IPR003423">
    <property type="entry name" value="OMP_efflux"/>
</dbReference>
<keyword evidence="8" id="KW-0732">Signal</keyword>
<dbReference type="AlphaFoldDB" id="A0A840THP5"/>
<keyword evidence="7" id="KW-0998">Cell outer membrane</keyword>
<dbReference type="GO" id="GO:0009279">
    <property type="term" value="C:cell outer membrane"/>
    <property type="evidence" value="ECO:0007669"/>
    <property type="project" value="UniProtKB-SubCell"/>
</dbReference>
<evidence type="ECO:0000256" key="2">
    <source>
        <dbReference type="ARBA" id="ARBA00007613"/>
    </source>
</evidence>
<keyword evidence="4" id="KW-1134">Transmembrane beta strand</keyword>
<accession>A0A840THP5</accession>
<dbReference type="Gene3D" id="1.20.1600.10">
    <property type="entry name" value="Outer membrane efflux proteins (OEP)"/>
    <property type="match status" value="1"/>
</dbReference>
<dbReference type="GO" id="GO:0015288">
    <property type="term" value="F:porin activity"/>
    <property type="evidence" value="ECO:0007669"/>
    <property type="project" value="TreeGrafter"/>
</dbReference>
<keyword evidence="5" id="KW-0812">Transmembrane</keyword>
<dbReference type="InterPro" id="IPR051906">
    <property type="entry name" value="TolC-like"/>
</dbReference>